<dbReference type="PROSITE" id="PS51257">
    <property type="entry name" value="PROKAR_LIPOPROTEIN"/>
    <property type="match status" value="1"/>
</dbReference>
<evidence type="ECO:0000256" key="1">
    <source>
        <dbReference type="SAM" id="SignalP"/>
    </source>
</evidence>
<dbReference type="Gene3D" id="2.40.160.90">
    <property type="match status" value="1"/>
</dbReference>
<dbReference type="InterPro" id="IPR011250">
    <property type="entry name" value="OMP/PagP_B-barrel"/>
</dbReference>
<protein>
    <recommendedName>
        <fullName evidence="4">Transferrin-binding protein B C-lobe/N-lobe beta barrel domain-containing protein</fullName>
    </recommendedName>
</protein>
<organism evidence="2 3">
    <name type="scientific">Pontivivens marinum</name>
    <dbReference type="NCBI Taxonomy" id="1690039"/>
    <lineage>
        <taxon>Bacteria</taxon>
        <taxon>Pseudomonadati</taxon>
        <taxon>Pseudomonadota</taxon>
        <taxon>Alphaproteobacteria</taxon>
        <taxon>Rhodobacterales</taxon>
        <taxon>Paracoccaceae</taxon>
        <taxon>Pontivivens</taxon>
    </lineage>
</organism>
<feature type="signal peptide" evidence="1">
    <location>
        <begin position="1"/>
        <end position="22"/>
    </location>
</feature>
<dbReference type="AlphaFoldDB" id="A0A2C9CPQ0"/>
<evidence type="ECO:0008006" key="4">
    <source>
        <dbReference type="Google" id="ProtNLM"/>
    </source>
</evidence>
<evidence type="ECO:0000313" key="3">
    <source>
        <dbReference type="Proteomes" id="UP000220034"/>
    </source>
</evidence>
<dbReference type="EMBL" id="OCTN01000001">
    <property type="protein sequence ID" value="SOH93190.1"/>
    <property type="molecule type" value="Genomic_DNA"/>
</dbReference>
<feature type="chain" id="PRO_5012361213" description="Transferrin-binding protein B C-lobe/N-lobe beta barrel domain-containing protein" evidence="1">
    <location>
        <begin position="23"/>
        <end position="362"/>
    </location>
</feature>
<dbReference type="RefSeq" id="WP_097928714.1">
    <property type="nucleotide sequence ID" value="NZ_OCTN01000001.1"/>
</dbReference>
<keyword evidence="3" id="KW-1185">Reference proteome</keyword>
<reference evidence="3" key="1">
    <citation type="submission" date="2017-09" db="EMBL/GenBank/DDBJ databases">
        <authorList>
            <person name="Varghese N."/>
            <person name="Submissions S."/>
        </authorList>
    </citation>
    <scope>NUCLEOTIDE SEQUENCE [LARGE SCALE GENOMIC DNA]</scope>
    <source>
        <strain evidence="3">C7</strain>
    </source>
</reference>
<dbReference type="SUPFAM" id="SSF56925">
    <property type="entry name" value="OMPA-like"/>
    <property type="match status" value="1"/>
</dbReference>
<sequence length="362" mass="36309">MKTSVLPVLVLPLALAACGSGSNDPLSVVNLPTNVTGTVLAVQLSASQSSETVDGVTTYTTSATEAQASDRTTTAGVTVQVDLTADATGSNTVEGRREVNSDTLADISTTGAMIRGGTFTDVAAVSGVTHFQNGNFGDASASSNAQTQLEGVSIFGADLASQVVLNDVAIVNLTSFDSASGEGVFGVGFIGNETAVANVPVAGAADGVYHGFLNSGQTIYNDGGTTRSLFIRQQGGSAVPAFDIIADFNAGTVTANVENIELYGIDPADSTNTIILNAAVDGFIMGGSITGNTITGTDIRFVDFADATVGSIISQQVAGGFFGANADEVALAGILEGAMSIDNGTATAVREYVFAVTAGGAQ</sequence>
<proteinExistence type="predicted"/>
<dbReference type="Proteomes" id="UP000220034">
    <property type="component" value="Unassembled WGS sequence"/>
</dbReference>
<gene>
    <name evidence="2" type="ORF">SAMN06273572_1011045</name>
</gene>
<evidence type="ECO:0000313" key="2">
    <source>
        <dbReference type="EMBL" id="SOH93190.1"/>
    </source>
</evidence>
<keyword evidence="1" id="KW-0732">Signal</keyword>
<name>A0A2C9CPQ0_9RHOB</name>
<accession>A0A2C9CPQ0</accession>